<dbReference type="InterPro" id="IPR011749">
    <property type="entry name" value="CHP02243"/>
</dbReference>
<comment type="caution">
    <text evidence="1">The sequence shown here is derived from an EMBL/GenBank/DDBJ whole genome shotgun (WGS) entry which is preliminary data.</text>
</comment>
<accession>A0A3D4V5T0</accession>
<gene>
    <name evidence="1" type="ORF">DGD08_04720</name>
</gene>
<name>A0A3D4V5T0_9BACT</name>
<sequence length="648" mass="69373">MPLASNLPVIDNRRYDDLVAELRTRIPRYTPEWTDFNDSDPGMTLVQLFAWLGDMLMYRMGQVPELNYLKFLELLGIELRAAEPAMAEISFPLTLTAPQPFVIIPRRTQVSAAAPGSPAPIVFETDRAITAIAARLSSVQAFDGFAFEDMSVANGSALESFAPFGNAAGIDSALYLGFETAALFPQVELDLAFVTASAGAPKYVNCGTSSARFASARMAWEYWNGTDWRPLDLLVDDTLAFTRSGHVRLRTPAPGAMVSDTVGEITAPRIWIRARLTQAQYERPPLLRSIRTNTVSATQAQTVRNEVLGGSDGRGNQVFRLSSAPVLAGTLQLEVNEGDGFVVWTETRDFFDAGTRDRVYVLDRTTGEVRFGDGTHGAIPVGNGDLPASNIVAREYRFGGGSSGNVAAGTIRTLVGSIDAVDANAIGNLQPATGGSAEESLAEAKLRAPSAIRSRGRAVTAQDYEQLAIESGPIRRAKALPLSHPDFPGVKVPGVVSIIVVPDSAAPNPTPSEGTLRGVCASLDTARVITTELYVVPPVYRQVQVTTDVVVDDRADLAAVKSAISTALLQYFHPLTGGEDGQGWPFGGDVFYSRVYGRATVPGVQSIQRLVVMLDGIEAPECSNVTLCDGELAYSLAHVVNVSYAVGN</sequence>
<evidence type="ECO:0000313" key="2">
    <source>
        <dbReference type="Proteomes" id="UP000264071"/>
    </source>
</evidence>
<reference evidence="1 2" key="1">
    <citation type="journal article" date="2018" name="Nat. Biotechnol.">
        <title>A standardized bacterial taxonomy based on genome phylogeny substantially revises the tree of life.</title>
        <authorList>
            <person name="Parks D.H."/>
            <person name="Chuvochina M."/>
            <person name="Waite D.W."/>
            <person name="Rinke C."/>
            <person name="Skarshewski A."/>
            <person name="Chaumeil P.A."/>
            <person name="Hugenholtz P."/>
        </authorList>
    </citation>
    <scope>NUCLEOTIDE SEQUENCE [LARGE SCALE GENOMIC DNA]</scope>
    <source>
        <strain evidence="1">UBA8844</strain>
    </source>
</reference>
<proteinExistence type="predicted"/>
<dbReference type="NCBIfam" id="TIGR02243">
    <property type="entry name" value="putative baseplate assembly protein"/>
    <property type="match status" value="1"/>
</dbReference>
<dbReference type="Proteomes" id="UP000264071">
    <property type="component" value="Unassembled WGS sequence"/>
</dbReference>
<dbReference type="AlphaFoldDB" id="A0A3D4V5T0"/>
<organism evidence="1 2">
    <name type="scientific">Gemmatimonas aurantiaca</name>
    <dbReference type="NCBI Taxonomy" id="173480"/>
    <lineage>
        <taxon>Bacteria</taxon>
        <taxon>Pseudomonadati</taxon>
        <taxon>Gemmatimonadota</taxon>
        <taxon>Gemmatimonadia</taxon>
        <taxon>Gemmatimonadales</taxon>
        <taxon>Gemmatimonadaceae</taxon>
        <taxon>Gemmatimonas</taxon>
    </lineage>
</organism>
<evidence type="ECO:0000313" key="1">
    <source>
        <dbReference type="EMBL" id="HCT56499.1"/>
    </source>
</evidence>
<dbReference type="OMA" id="QPPLVWE"/>
<dbReference type="EMBL" id="DPIY01000005">
    <property type="protein sequence ID" value="HCT56499.1"/>
    <property type="molecule type" value="Genomic_DNA"/>
</dbReference>
<protein>
    <submittedName>
        <fullName evidence="1">Putative baseplate assembly protein</fullName>
    </submittedName>
</protein>